<sequence length="132" mass="13462">MMNGALPPGTGDGLFSVAADSFDEYRPTGVEHVNATLGTLALASHALTDGMPASASPLSVTKAIVLPVAGSVMPKRWRSTAGARRPSMKLTAGRAVCHHIGRDVTRQVPSRLHAPTDARGPPATTAASPSAG</sequence>
<gene>
    <name evidence="2" type="ORF">DM48_3122</name>
</gene>
<proteinExistence type="predicted"/>
<dbReference type="KEGG" id="bgo:BM43_4652"/>
<feature type="region of interest" description="Disordered" evidence="1">
    <location>
        <begin position="101"/>
        <end position="132"/>
    </location>
</feature>
<accession>A0AAW3F132</accession>
<organism evidence="2 3">
    <name type="scientific">Burkholderia gladioli</name>
    <name type="common">Pseudomonas marginata</name>
    <name type="synonym">Phytomonas marginata</name>
    <dbReference type="NCBI Taxonomy" id="28095"/>
    <lineage>
        <taxon>Bacteria</taxon>
        <taxon>Pseudomonadati</taxon>
        <taxon>Pseudomonadota</taxon>
        <taxon>Betaproteobacteria</taxon>
        <taxon>Burkholderiales</taxon>
        <taxon>Burkholderiaceae</taxon>
        <taxon>Burkholderia</taxon>
    </lineage>
</organism>
<dbReference type="AlphaFoldDB" id="A0AAW3F132"/>
<evidence type="ECO:0000313" key="3">
    <source>
        <dbReference type="Proteomes" id="UP000029590"/>
    </source>
</evidence>
<dbReference type="EMBL" id="JPGG01000016">
    <property type="protein sequence ID" value="KGC13491.1"/>
    <property type="molecule type" value="Genomic_DNA"/>
</dbReference>
<protein>
    <submittedName>
        <fullName evidence="2">Uncharacterized protein</fullName>
    </submittedName>
</protein>
<evidence type="ECO:0000256" key="1">
    <source>
        <dbReference type="SAM" id="MobiDB-lite"/>
    </source>
</evidence>
<name>A0AAW3F132_BURGA</name>
<reference evidence="2 3" key="1">
    <citation type="submission" date="2014-04" db="EMBL/GenBank/DDBJ databases">
        <authorList>
            <person name="Bishop-Lilly K.A."/>
            <person name="Broomall S.M."/>
            <person name="Chain P.S."/>
            <person name="Chertkov O."/>
            <person name="Coyne S.R."/>
            <person name="Daligault H.E."/>
            <person name="Davenport K.W."/>
            <person name="Erkkila T."/>
            <person name="Frey K.G."/>
            <person name="Gibbons H.S."/>
            <person name="Gu W."/>
            <person name="Jaissle J."/>
            <person name="Johnson S.L."/>
            <person name="Koroleva G.I."/>
            <person name="Ladner J.T."/>
            <person name="Lo C.-C."/>
            <person name="Minogue T.D."/>
            <person name="Munk C."/>
            <person name="Palacios G.F."/>
            <person name="Redden C.L."/>
            <person name="Rosenzweig C.N."/>
            <person name="Scholz M.B."/>
            <person name="Teshima H."/>
            <person name="Xu Y."/>
        </authorList>
    </citation>
    <scope>NUCLEOTIDE SEQUENCE [LARGE SCALE GENOMIC DNA]</scope>
    <source>
        <strain evidence="3">gladioli</strain>
    </source>
</reference>
<dbReference type="Proteomes" id="UP000029590">
    <property type="component" value="Unassembled WGS sequence"/>
</dbReference>
<comment type="caution">
    <text evidence="2">The sequence shown here is derived from an EMBL/GenBank/DDBJ whole genome shotgun (WGS) entry which is preliminary data.</text>
</comment>
<feature type="compositionally biased region" description="Low complexity" evidence="1">
    <location>
        <begin position="121"/>
        <end position="132"/>
    </location>
</feature>
<evidence type="ECO:0000313" key="2">
    <source>
        <dbReference type="EMBL" id="KGC13491.1"/>
    </source>
</evidence>